<dbReference type="PROSITE" id="PS00027">
    <property type="entry name" value="HOMEOBOX_1"/>
    <property type="match status" value="1"/>
</dbReference>
<evidence type="ECO:0000256" key="7">
    <source>
        <dbReference type="ARBA" id="ARBA00023163"/>
    </source>
</evidence>
<dbReference type="AlphaFoldDB" id="A0A8S4A3R8"/>
<keyword evidence="7" id="KW-0804">Transcription</keyword>
<evidence type="ECO:0000259" key="12">
    <source>
        <dbReference type="PROSITE" id="PS50071"/>
    </source>
</evidence>
<evidence type="ECO:0000256" key="2">
    <source>
        <dbReference type="ARBA" id="ARBA00022473"/>
    </source>
</evidence>
<dbReference type="Gene3D" id="1.10.10.60">
    <property type="entry name" value="Homeodomain-like"/>
    <property type="match status" value="1"/>
</dbReference>
<evidence type="ECO:0000313" key="14">
    <source>
        <dbReference type="Proteomes" id="UP000678393"/>
    </source>
</evidence>
<keyword evidence="4" id="KW-0805">Transcription regulation</keyword>
<feature type="region of interest" description="Disordered" evidence="11">
    <location>
        <begin position="377"/>
        <end position="413"/>
    </location>
</feature>
<dbReference type="FunFam" id="1.10.10.60:FF:000450">
    <property type="entry name" value="Homeobox protein notochord"/>
    <property type="match status" value="1"/>
</dbReference>
<dbReference type="PANTHER" id="PTHR24339">
    <property type="entry name" value="HOMEOBOX PROTEIN EMX-RELATED"/>
    <property type="match status" value="1"/>
</dbReference>
<dbReference type="InterPro" id="IPR001356">
    <property type="entry name" value="HD"/>
</dbReference>
<dbReference type="EMBL" id="CAJHNH020007457">
    <property type="protein sequence ID" value="CAG5134665.1"/>
    <property type="molecule type" value="Genomic_DNA"/>
</dbReference>
<feature type="region of interest" description="Disordered" evidence="11">
    <location>
        <begin position="84"/>
        <end position="109"/>
    </location>
</feature>
<feature type="domain" description="Homeobox" evidence="12">
    <location>
        <begin position="304"/>
        <end position="364"/>
    </location>
</feature>
<feature type="compositionally biased region" description="Acidic residues" evidence="11">
    <location>
        <begin position="382"/>
        <end position="392"/>
    </location>
</feature>
<evidence type="ECO:0000256" key="8">
    <source>
        <dbReference type="ARBA" id="ARBA00023242"/>
    </source>
</evidence>
<feature type="DNA-binding region" description="Homeobox" evidence="9">
    <location>
        <begin position="306"/>
        <end position="365"/>
    </location>
</feature>
<evidence type="ECO:0000256" key="9">
    <source>
        <dbReference type="PROSITE-ProRule" id="PRU00108"/>
    </source>
</evidence>
<evidence type="ECO:0000256" key="5">
    <source>
        <dbReference type="ARBA" id="ARBA00023125"/>
    </source>
</evidence>
<dbReference type="GO" id="GO:0000978">
    <property type="term" value="F:RNA polymerase II cis-regulatory region sequence-specific DNA binding"/>
    <property type="evidence" value="ECO:0007669"/>
    <property type="project" value="TreeGrafter"/>
</dbReference>
<dbReference type="GO" id="GO:0005634">
    <property type="term" value="C:nucleus"/>
    <property type="evidence" value="ECO:0007669"/>
    <property type="project" value="UniProtKB-SubCell"/>
</dbReference>
<dbReference type="Proteomes" id="UP000678393">
    <property type="component" value="Unassembled WGS sequence"/>
</dbReference>
<organism evidence="13 14">
    <name type="scientific">Candidula unifasciata</name>
    <dbReference type="NCBI Taxonomy" id="100452"/>
    <lineage>
        <taxon>Eukaryota</taxon>
        <taxon>Metazoa</taxon>
        <taxon>Spiralia</taxon>
        <taxon>Lophotrochozoa</taxon>
        <taxon>Mollusca</taxon>
        <taxon>Gastropoda</taxon>
        <taxon>Heterobranchia</taxon>
        <taxon>Euthyneura</taxon>
        <taxon>Panpulmonata</taxon>
        <taxon>Eupulmonata</taxon>
        <taxon>Stylommatophora</taxon>
        <taxon>Helicina</taxon>
        <taxon>Helicoidea</taxon>
        <taxon>Geomitridae</taxon>
        <taxon>Candidula</taxon>
    </lineage>
</organism>
<comment type="caution">
    <text evidence="13">The sequence shown here is derived from an EMBL/GenBank/DDBJ whole genome shotgun (WGS) entry which is preliminary data.</text>
</comment>
<dbReference type="SMART" id="SM00389">
    <property type="entry name" value="HOX"/>
    <property type="match status" value="1"/>
</dbReference>
<dbReference type="GO" id="GO:0030182">
    <property type="term" value="P:neuron differentiation"/>
    <property type="evidence" value="ECO:0007669"/>
    <property type="project" value="TreeGrafter"/>
</dbReference>
<keyword evidence="2" id="KW-0217">Developmental protein</keyword>
<evidence type="ECO:0000256" key="11">
    <source>
        <dbReference type="SAM" id="MobiDB-lite"/>
    </source>
</evidence>
<feature type="compositionally biased region" description="Low complexity" evidence="11">
    <location>
        <begin position="255"/>
        <end position="277"/>
    </location>
</feature>
<keyword evidence="5 9" id="KW-0238">DNA-binding</keyword>
<evidence type="ECO:0000256" key="10">
    <source>
        <dbReference type="RuleBase" id="RU000682"/>
    </source>
</evidence>
<sequence length="413" mass="47007">MGSPYMLWQYVQMMTPFKHADCNIHPAFTHMSPHAIQSMAYIQDQCVNNVNYNVHQPQYQHHPQNQHDVNNPLLYNGYSSNSDYLPPSENLTTNKPAKTHPAKPNHKPKLCHVAKPVDTLQVPVCTSSKKKSSFTIEEILRKGDDRKYRVESSPLPTIETDHDKHIFDSNTSPVISAASTPRKIDLGSPLNGHYNIQPPLMHSTPTSYHHQGPPRRHGRFLNVAHSHPYFMQQYDGVDNHHHHIPQSFQSHPCILPSSQGTPSSSLASSSGSSSAPSSTCSVFNLMTEHVWFCLTEKQEKRAGGKSKRNRTIFTPEQLDRLEQEFERQQYMVGTERFFLASSLSLTEAQVKVWFQNRRIKWRKQHLEQQQARLAKGDLFRDLDEESGDSDIEEGPRATHLDSRESSSPADSSE</sequence>
<feature type="compositionally biased region" description="Basic and acidic residues" evidence="11">
    <location>
        <begin position="393"/>
        <end position="404"/>
    </location>
</feature>
<evidence type="ECO:0000256" key="1">
    <source>
        <dbReference type="ARBA" id="ARBA00004123"/>
    </source>
</evidence>
<evidence type="ECO:0000256" key="6">
    <source>
        <dbReference type="ARBA" id="ARBA00023155"/>
    </source>
</evidence>
<reference evidence="13" key="1">
    <citation type="submission" date="2021-04" db="EMBL/GenBank/DDBJ databases">
        <authorList>
            <consortium name="Molecular Ecology Group"/>
        </authorList>
    </citation>
    <scope>NUCLEOTIDE SEQUENCE</scope>
</reference>
<keyword evidence="14" id="KW-1185">Reference proteome</keyword>
<dbReference type="Pfam" id="PF00046">
    <property type="entry name" value="Homeodomain"/>
    <property type="match status" value="1"/>
</dbReference>
<keyword evidence="3" id="KW-0678">Repressor</keyword>
<dbReference type="PANTHER" id="PTHR24339:SF67">
    <property type="entry name" value="GNOT1 HOMEODOMAIN PROTEIN-RELATED"/>
    <property type="match status" value="1"/>
</dbReference>
<dbReference type="GO" id="GO:0007417">
    <property type="term" value="P:central nervous system development"/>
    <property type="evidence" value="ECO:0007669"/>
    <property type="project" value="TreeGrafter"/>
</dbReference>
<evidence type="ECO:0000256" key="4">
    <source>
        <dbReference type="ARBA" id="ARBA00023015"/>
    </source>
</evidence>
<dbReference type="SUPFAM" id="SSF46689">
    <property type="entry name" value="Homeodomain-like"/>
    <property type="match status" value="1"/>
</dbReference>
<evidence type="ECO:0000256" key="3">
    <source>
        <dbReference type="ARBA" id="ARBA00022491"/>
    </source>
</evidence>
<proteinExistence type="predicted"/>
<accession>A0A8S4A3R8</accession>
<feature type="compositionally biased region" description="Polar residues" evidence="11">
    <location>
        <begin position="84"/>
        <end position="96"/>
    </location>
</feature>
<keyword evidence="6 9" id="KW-0371">Homeobox</keyword>
<name>A0A8S4A3R8_9EUPU</name>
<protein>
    <recommendedName>
        <fullName evidence="12">Homeobox domain-containing protein</fullName>
    </recommendedName>
</protein>
<dbReference type="OrthoDB" id="6159439at2759"/>
<comment type="subcellular location">
    <subcellularLocation>
        <location evidence="1 9 10">Nucleus</location>
    </subcellularLocation>
</comment>
<dbReference type="GO" id="GO:0000981">
    <property type="term" value="F:DNA-binding transcription factor activity, RNA polymerase II-specific"/>
    <property type="evidence" value="ECO:0007669"/>
    <property type="project" value="InterPro"/>
</dbReference>
<dbReference type="InterPro" id="IPR009057">
    <property type="entry name" value="Homeodomain-like_sf"/>
</dbReference>
<evidence type="ECO:0000313" key="13">
    <source>
        <dbReference type="EMBL" id="CAG5134665.1"/>
    </source>
</evidence>
<dbReference type="InterPro" id="IPR050877">
    <property type="entry name" value="EMX-VAX-Noto_Homeobox_TFs"/>
</dbReference>
<keyword evidence="8 9" id="KW-0539">Nucleus</keyword>
<feature type="compositionally biased region" description="Basic residues" evidence="11">
    <location>
        <begin position="97"/>
        <end position="109"/>
    </location>
</feature>
<feature type="region of interest" description="Disordered" evidence="11">
    <location>
        <begin position="240"/>
        <end position="277"/>
    </location>
</feature>
<dbReference type="InterPro" id="IPR017970">
    <property type="entry name" value="Homeobox_CS"/>
</dbReference>
<gene>
    <name evidence="13" type="ORF">CUNI_LOCUS20223</name>
</gene>
<dbReference type="CDD" id="cd00086">
    <property type="entry name" value="homeodomain"/>
    <property type="match status" value="1"/>
</dbReference>
<dbReference type="PROSITE" id="PS50071">
    <property type="entry name" value="HOMEOBOX_2"/>
    <property type="match status" value="1"/>
</dbReference>